<feature type="domain" description="FAD-binding" evidence="4">
    <location>
        <begin position="304"/>
        <end position="375"/>
    </location>
</feature>
<dbReference type="InterPro" id="IPR051104">
    <property type="entry name" value="FAD_monoxygenase"/>
</dbReference>
<dbReference type="GO" id="GO:0071949">
    <property type="term" value="F:FAD binding"/>
    <property type="evidence" value="ECO:0007669"/>
    <property type="project" value="InterPro"/>
</dbReference>
<dbReference type="STRING" id="114155.A0A4Q9QD46"/>
<keyword evidence="1" id="KW-0285">Flavoprotein</keyword>
<dbReference type="PANTHER" id="PTHR46720:SF3">
    <property type="entry name" value="FAD-BINDING DOMAIN-CONTAINING PROTEIN-RELATED"/>
    <property type="match status" value="1"/>
</dbReference>
<dbReference type="GO" id="GO:0016491">
    <property type="term" value="F:oxidoreductase activity"/>
    <property type="evidence" value="ECO:0007669"/>
    <property type="project" value="UniProtKB-KW"/>
</dbReference>
<dbReference type="PANTHER" id="PTHR46720">
    <property type="entry name" value="HYDROXYLASE, PUTATIVE (AFU_ORTHOLOGUE AFUA_3G01460)-RELATED"/>
    <property type="match status" value="1"/>
</dbReference>
<dbReference type="Gene3D" id="3.50.50.60">
    <property type="entry name" value="FAD/NAD(P)-binding domain"/>
    <property type="match status" value="1"/>
</dbReference>
<gene>
    <name evidence="5" type="ORF">BD310DRAFT_803848</name>
</gene>
<feature type="domain" description="FAD-binding" evidence="4">
    <location>
        <begin position="9"/>
        <end position="175"/>
    </location>
</feature>
<dbReference type="SUPFAM" id="SSF51905">
    <property type="entry name" value="FAD/NAD(P)-binding domain"/>
    <property type="match status" value="1"/>
</dbReference>
<keyword evidence="6" id="KW-1185">Reference proteome</keyword>
<protein>
    <submittedName>
        <fullName evidence="5">Salicylate hydroxylase</fullName>
    </submittedName>
</protein>
<evidence type="ECO:0000256" key="3">
    <source>
        <dbReference type="ARBA" id="ARBA00023002"/>
    </source>
</evidence>
<proteinExistence type="predicted"/>
<keyword evidence="3" id="KW-0560">Oxidoreductase</keyword>
<dbReference type="Proteomes" id="UP000292082">
    <property type="component" value="Unassembled WGS sequence"/>
</dbReference>
<dbReference type="EMBL" id="ML145084">
    <property type="protein sequence ID" value="TBU65595.1"/>
    <property type="molecule type" value="Genomic_DNA"/>
</dbReference>
<organism evidence="5 6">
    <name type="scientific">Dichomitus squalens</name>
    <dbReference type="NCBI Taxonomy" id="114155"/>
    <lineage>
        <taxon>Eukaryota</taxon>
        <taxon>Fungi</taxon>
        <taxon>Dikarya</taxon>
        <taxon>Basidiomycota</taxon>
        <taxon>Agaricomycotina</taxon>
        <taxon>Agaricomycetes</taxon>
        <taxon>Polyporales</taxon>
        <taxon>Polyporaceae</taxon>
        <taxon>Dichomitus</taxon>
    </lineage>
</organism>
<name>A0A4Q9QD46_9APHY</name>
<evidence type="ECO:0000313" key="5">
    <source>
        <dbReference type="EMBL" id="TBU65595.1"/>
    </source>
</evidence>
<dbReference type="PRINTS" id="PR00420">
    <property type="entry name" value="RNGMNOXGNASE"/>
</dbReference>
<evidence type="ECO:0000256" key="1">
    <source>
        <dbReference type="ARBA" id="ARBA00022630"/>
    </source>
</evidence>
<dbReference type="InterPro" id="IPR002938">
    <property type="entry name" value="FAD-bd"/>
</dbReference>
<evidence type="ECO:0000259" key="4">
    <source>
        <dbReference type="Pfam" id="PF01494"/>
    </source>
</evidence>
<dbReference type="GO" id="GO:0044550">
    <property type="term" value="P:secondary metabolite biosynthetic process"/>
    <property type="evidence" value="ECO:0007669"/>
    <property type="project" value="TreeGrafter"/>
</dbReference>
<dbReference type="InterPro" id="IPR036188">
    <property type="entry name" value="FAD/NAD-bd_sf"/>
</dbReference>
<dbReference type="SUPFAM" id="SSF54373">
    <property type="entry name" value="FAD-linked reductases, C-terminal domain"/>
    <property type="match status" value="1"/>
</dbReference>
<evidence type="ECO:0000313" key="6">
    <source>
        <dbReference type="Proteomes" id="UP000292082"/>
    </source>
</evidence>
<accession>A0A4Q9QD46</accession>
<reference evidence="5 6" key="1">
    <citation type="submission" date="2019-01" db="EMBL/GenBank/DDBJ databases">
        <title>Draft genome sequences of three monokaryotic isolates of the white-rot basidiomycete fungus Dichomitus squalens.</title>
        <authorList>
            <consortium name="DOE Joint Genome Institute"/>
            <person name="Lopez S.C."/>
            <person name="Andreopoulos B."/>
            <person name="Pangilinan J."/>
            <person name="Lipzen A."/>
            <person name="Riley R."/>
            <person name="Ahrendt S."/>
            <person name="Ng V."/>
            <person name="Barry K."/>
            <person name="Daum C."/>
            <person name="Grigoriev I.V."/>
            <person name="Hilden K.S."/>
            <person name="Makela M.R."/>
            <person name="de Vries R.P."/>
        </authorList>
    </citation>
    <scope>NUCLEOTIDE SEQUENCE [LARGE SCALE GENOMIC DNA]</scope>
    <source>
        <strain evidence="5 6">CBS 464.89</strain>
    </source>
</reference>
<dbReference type="Pfam" id="PF01494">
    <property type="entry name" value="FAD_binding_3"/>
    <property type="match status" value="2"/>
</dbReference>
<dbReference type="AlphaFoldDB" id="A0A4Q9QD46"/>
<sequence length="432" mass="46957">MSKAFEKDFQVAVIGGGVCGLACAAALQKAGISVQVFEAAVPFAEIGAGIGLGPSGVHSLNAMDLLDAVLQNINSNDLGSRGFLFHSGLGEHELVYDYPPAPEDASISMHRAAFLNALVELVDPQNTHFNKRCTSISESPTDPKRLLVHFIDGNTHETDVVLGADGIKSAVRHFVVAKADEPPRHNLAFSNTVAYRGLIPYAQLEAAGFKTRLTDRPVCFLGPSKHIIVVPIKNGELINVAAFSARYDIPTGSHNLPEGAPWVDQVSREDIQKDFDGWGVDVATLFRFMPEKTMRWSVHLVYPSLENYSKGHVAPLGDAAHGMLPHLGAGAGQGLEDALLLVRLLSHPETQTENLQSVLEAYSTTRRPRAQMVWEASHRAGSVYDHHGPHGPTAIGMAQDLRDLWKPIWRYEVDNDIDTAISVLRTNATFSQ</sequence>
<keyword evidence="2" id="KW-0274">FAD</keyword>
<evidence type="ECO:0000256" key="2">
    <source>
        <dbReference type="ARBA" id="ARBA00022827"/>
    </source>
</evidence>